<proteinExistence type="predicted"/>
<comment type="caution">
    <text evidence="1">The sequence shown here is derived from an EMBL/GenBank/DDBJ whole genome shotgun (WGS) entry which is preliminary data.</text>
</comment>
<sequence length="64" mass="6873">MSATPEGKETKTKKALDPDRHIEEWQQGANAFVPGASATSPLKWKARCLGQSKSRANLFCAGVA</sequence>
<protein>
    <submittedName>
        <fullName evidence="1">Uncharacterized protein</fullName>
    </submittedName>
</protein>
<dbReference type="RefSeq" id="WP_157090206.1">
    <property type="nucleotide sequence ID" value="NZ_JBHSMX010000003.1"/>
</dbReference>
<accession>A0ABW0Q3M4</accession>
<keyword evidence="2" id="KW-1185">Reference proteome</keyword>
<dbReference type="Proteomes" id="UP001596084">
    <property type="component" value="Unassembled WGS sequence"/>
</dbReference>
<name>A0ABW0Q3M4_9BURK</name>
<reference evidence="2" key="1">
    <citation type="journal article" date="2019" name="Int. J. Syst. Evol. Microbiol.">
        <title>The Global Catalogue of Microorganisms (GCM) 10K type strain sequencing project: providing services to taxonomists for standard genome sequencing and annotation.</title>
        <authorList>
            <consortium name="The Broad Institute Genomics Platform"/>
            <consortium name="The Broad Institute Genome Sequencing Center for Infectious Disease"/>
            <person name="Wu L."/>
            <person name="Ma J."/>
        </authorList>
    </citation>
    <scope>NUCLEOTIDE SEQUENCE [LARGE SCALE GENOMIC DNA]</scope>
    <source>
        <strain evidence="2">CGMCC 4.7277</strain>
    </source>
</reference>
<dbReference type="EMBL" id="JBHSMX010000003">
    <property type="protein sequence ID" value="MFC5519440.1"/>
    <property type="molecule type" value="Genomic_DNA"/>
</dbReference>
<evidence type="ECO:0000313" key="1">
    <source>
        <dbReference type="EMBL" id="MFC5519440.1"/>
    </source>
</evidence>
<evidence type="ECO:0000313" key="2">
    <source>
        <dbReference type="Proteomes" id="UP001596084"/>
    </source>
</evidence>
<gene>
    <name evidence="1" type="ORF">ACFPP7_00735</name>
</gene>
<organism evidence="1 2">
    <name type="scientific">Polaromonas jejuensis</name>
    <dbReference type="NCBI Taxonomy" id="457502"/>
    <lineage>
        <taxon>Bacteria</taxon>
        <taxon>Pseudomonadati</taxon>
        <taxon>Pseudomonadota</taxon>
        <taxon>Betaproteobacteria</taxon>
        <taxon>Burkholderiales</taxon>
        <taxon>Comamonadaceae</taxon>
        <taxon>Polaromonas</taxon>
    </lineage>
</organism>